<reference evidence="1" key="1">
    <citation type="submission" date="2023-06" db="EMBL/GenBank/DDBJ databases">
        <title>Genome-scale phylogeny and comparative genomics of the fungal order Sordariales.</title>
        <authorList>
            <consortium name="Lawrence Berkeley National Laboratory"/>
            <person name="Hensen N."/>
            <person name="Bonometti L."/>
            <person name="Westerberg I."/>
            <person name="Brannstrom I.O."/>
            <person name="Guillou S."/>
            <person name="Cros-Aarteil S."/>
            <person name="Calhoun S."/>
            <person name="Haridas S."/>
            <person name="Kuo A."/>
            <person name="Mondo S."/>
            <person name="Pangilinan J."/>
            <person name="Riley R."/>
            <person name="LaButti K."/>
            <person name="Andreopoulos B."/>
            <person name="Lipzen A."/>
            <person name="Chen C."/>
            <person name="Yanf M."/>
            <person name="Daum C."/>
            <person name="Ng V."/>
            <person name="Clum A."/>
            <person name="Steindorff A."/>
            <person name="Ohm R."/>
            <person name="Martin F."/>
            <person name="Silar P."/>
            <person name="Natvig D."/>
            <person name="Lalanne C."/>
            <person name="Gautier V."/>
            <person name="Ament-velasquez S.L."/>
            <person name="Kruys A."/>
            <person name="Hutchinson M.I."/>
            <person name="Powell A.J."/>
            <person name="Barry K."/>
            <person name="Miller A.N."/>
            <person name="Grigoriev I.V."/>
            <person name="Debuchy R."/>
            <person name="Gladieux P."/>
            <person name="Thoren M.H."/>
            <person name="Johannesson H."/>
        </authorList>
    </citation>
    <scope>NUCLEOTIDE SEQUENCE</scope>
    <source>
        <strain evidence="1">SMH3187-1</strain>
    </source>
</reference>
<proteinExistence type="predicted"/>
<dbReference type="EMBL" id="JAUKUD010000001">
    <property type="protein sequence ID" value="KAK0755129.1"/>
    <property type="molecule type" value="Genomic_DNA"/>
</dbReference>
<protein>
    <submittedName>
        <fullName evidence="1">Uncharacterized protein</fullName>
    </submittedName>
</protein>
<evidence type="ECO:0000313" key="1">
    <source>
        <dbReference type="EMBL" id="KAK0755129.1"/>
    </source>
</evidence>
<evidence type="ECO:0000313" key="2">
    <source>
        <dbReference type="Proteomes" id="UP001172155"/>
    </source>
</evidence>
<organism evidence="1 2">
    <name type="scientific">Schizothecium vesticola</name>
    <dbReference type="NCBI Taxonomy" id="314040"/>
    <lineage>
        <taxon>Eukaryota</taxon>
        <taxon>Fungi</taxon>
        <taxon>Dikarya</taxon>
        <taxon>Ascomycota</taxon>
        <taxon>Pezizomycotina</taxon>
        <taxon>Sordariomycetes</taxon>
        <taxon>Sordariomycetidae</taxon>
        <taxon>Sordariales</taxon>
        <taxon>Schizotheciaceae</taxon>
        <taxon>Schizothecium</taxon>
    </lineage>
</organism>
<dbReference type="AlphaFoldDB" id="A0AA40KDF7"/>
<gene>
    <name evidence="1" type="ORF">B0T18DRAFT_400723</name>
</gene>
<comment type="caution">
    <text evidence="1">The sequence shown here is derived from an EMBL/GenBank/DDBJ whole genome shotgun (WGS) entry which is preliminary data.</text>
</comment>
<keyword evidence="2" id="KW-1185">Reference proteome</keyword>
<accession>A0AA40KDF7</accession>
<name>A0AA40KDF7_9PEZI</name>
<dbReference type="Proteomes" id="UP001172155">
    <property type="component" value="Unassembled WGS sequence"/>
</dbReference>
<sequence>MHRQAHHVRSLLWLLGLERSDTGNLLNVNGRFRRISEAQIRFSREAESLVGRERVKSQGRLLSISTTHHFRLHIHPSRP</sequence>